<sequence>MKASCRDHLPASLKYLIFGSNAHCTDIICKKLKILFGLSSQTGLYRPRIPVVCSVTDRHLFDRERYCRCPCVQSTQ</sequence>
<dbReference type="AlphaFoldDB" id="A4U2C9"/>
<organism evidence="1">
    <name type="scientific">Magnetospirillum gryphiswaldense</name>
    <dbReference type="NCBI Taxonomy" id="55518"/>
    <lineage>
        <taxon>Bacteria</taxon>
        <taxon>Pseudomonadati</taxon>
        <taxon>Pseudomonadota</taxon>
        <taxon>Alphaproteobacteria</taxon>
        <taxon>Rhodospirillales</taxon>
        <taxon>Rhodospirillaceae</taxon>
        <taxon>Magnetospirillum</taxon>
    </lineage>
</organism>
<protein>
    <submittedName>
        <fullName evidence="1">Uncharacterized protein</fullName>
    </submittedName>
</protein>
<accession>A4U2C9</accession>
<reference evidence="1" key="1">
    <citation type="journal article" date="2007" name="J. Bacteriol.">
        <title>Comparative genome analysis of four magnetotactic bacteria reveals a complex set of group-specific genes implicated in magnetosome biomineralization and function.</title>
        <authorList>
            <person name="Richter M."/>
            <person name="Kube M."/>
            <person name="Bazylinski D.A."/>
            <person name="Lombardot T."/>
            <person name="Gloeckner F.O."/>
            <person name="Reinhardt R."/>
            <person name="Schueler D."/>
        </authorList>
    </citation>
    <scope>NUCLEOTIDE SEQUENCE</scope>
    <source>
        <strain evidence="1">MSR-1</strain>
    </source>
</reference>
<evidence type="ECO:0000313" key="1">
    <source>
        <dbReference type="EMBL" id="CAM77036.1"/>
    </source>
</evidence>
<proteinExistence type="predicted"/>
<dbReference type="EMBL" id="CU459003">
    <property type="protein sequence ID" value="CAM77036.1"/>
    <property type="molecule type" value="Genomic_DNA"/>
</dbReference>
<gene>
    <name evidence="1" type="ORF">MGR_3539</name>
</gene>
<name>A4U2C9_9PROT</name>